<accession>A0ABW8EPU0</accession>
<organism evidence="8 9">
    <name type="scientific">Streptomyces toxytricini</name>
    <name type="common">Actinomyces toxytricini</name>
    <dbReference type="NCBI Taxonomy" id="67369"/>
    <lineage>
        <taxon>Bacteria</taxon>
        <taxon>Bacillati</taxon>
        <taxon>Actinomycetota</taxon>
        <taxon>Actinomycetes</taxon>
        <taxon>Kitasatosporales</taxon>
        <taxon>Streptomycetaceae</taxon>
        <taxon>Streptomyces</taxon>
    </lineage>
</organism>
<feature type="transmembrane region" description="Helical" evidence="7">
    <location>
        <begin position="209"/>
        <end position="228"/>
    </location>
</feature>
<dbReference type="PANTHER" id="PTHR31885">
    <property type="entry name" value="GH04784P"/>
    <property type="match status" value="1"/>
</dbReference>
<evidence type="ECO:0000256" key="4">
    <source>
        <dbReference type="ARBA" id="ARBA00022989"/>
    </source>
</evidence>
<feature type="transmembrane region" description="Helical" evidence="7">
    <location>
        <begin position="130"/>
        <end position="149"/>
    </location>
</feature>
<keyword evidence="3 7" id="KW-0812">Transmembrane</keyword>
<dbReference type="RefSeq" id="WP_402386398.1">
    <property type="nucleotide sequence ID" value="NZ_JBIUYY010000016.1"/>
</dbReference>
<feature type="transmembrane region" description="Helical" evidence="7">
    <location>
        <begin position="183"/>
        <end position="203"/>
    </location>
</feature>
<keyword evidence="9" id="KW-1185">Reference proteome</keyword>
<feature type="transmembrane region" description="Helical" evidence="7">
    <location>
        <begin position="155"/>
        <end position="171"/>
    </location>
</feature>
<name>A0ABW8EPU0_STRT5</name>
<sequence>MSAPSDRAAAPGGAEPGPRPGPAGGAGRRERAGRLLLAAFAAAAAADLASLLAGWDTGHVLAKPLLMPLLAAYALTRRGPRLLVAALLFGWGGDVALLFDAEPAFLAGMGSFAAGHVCYLLLFRRGRAHPWLGAAYAAALTGTVGLLWGDLPADLRIPVACYSLLLTAMAFRSGAFGPRAGLGGALFLVSDTLIATGVAAWPQPPRPDFWIMATYSAAQYLLAGGVLAGTRAYRMTVVPGGSRRDPAPT</sequence>
<evidence type="ECO:0000256" key="6">
    <source>
        <dbReference type="SAM" id="MobiDB-lite"/>
    </source>
</evidence>
<comment type="caution">
    <text evidence="8">The sequence shown here is derived from an EMBL/GenBank/DDBJ whole genome shotgun (WGS) entry which is preliminary data.</text>
</comment>
<dbReference type="Proteomes" id="UP001617351">
    <property type="component" value="Unassembled WGS sequence"/>
</dbReference>
<evidence type="ECO:0000256" key="7">
    <source>
        <dbReference type="SAM" id="Phobius"/>
    </source>
</evidence>
<keyword evidence="4 7" id="KW-1133">Transmembrane helix</keyword>
<feature type="region of interest" description="Disordered" evidence="6">
    <location>
        <begin position="1"/>
        <end position="28"/>
    </location>
</feature>
<feature type="transmembrane region" description="Helical" evidence="7">
    <location>
        <begin position="35"/>
        <end position="53"/>
    </location>
</feature>
<evidence type="ECO:0000313" key="9">
    <source>
        <dbReference type="Proteomes" id="UP001617351"/>
    </source>
</evidence>
<evidence type="ECO:0000256" key="3">
    <source>
        <dbReference type="ARBA" id="ARBA00022692"/>
    </source>
</evidence>
<comment type="similarity">
    <text evidence="2">Belongs to the TMEM86 family.</text>
</comment>
<keyword evidence="5 7" id="KW-0472">Membrane</keyword>
<evidence type="ECO:0000256" key="1">
    <source>
        <dbReference type="ARBA" id="ARBA00004141"/>
    </source>
</evidence>
<evidence type="ECO:0000313" key="8">
    <source>
        <dbReference type="EMBL" id="MFJ2825275.1"/>
    </source>
</evidence>
<proteinExistence type="inferred from homology"/>
<protein>
    <submittedName>
        <fullName evidence="8">Lysoplasmalogenase</fullName>
    </submittedName>
</protein>
<dbReference type="EMBL" id="JBIUYY010000016">
    <property type="protein sequence ID" value="MFJ2825275.1"/>
    <property type="molecule type" value="Genomic_DNA"/>
</dbReference>
<evidence type="ECO:0000256" key="5">
    <source>
        <dbReference type="ARBA" id="ARBA00023136"/>
    </source>
</evidence>
<comment type="subcellular location">
    <subcellularLocation>
        <location evidence="1">Membrane</location>
        <topology evidence="1">Multi-pass membrane protein</topology>
    </subcellularLocation>
</comment>
<dbReference type="PANTHER" id="PTHR31885:SF6">
    <property type="entry name" value="GH04784P"/>
    <property type="match status" value="1"/>
</dbReference>
<reference evidence="8 9" key="1">
    <citation type="submission" date="2024-10" db="EMBL/GenBank/DDBJ databases">
        <title>The Natural Products Discovery Center: Release of the First 8490 Sequenced Strains for Exploring Actinobacteria Biosynthetic Diversity.</title>
        <authorList>
            <person name="Kalkreuter E."/>
            <person name="Kautsar S.A."/>
            <person name="Yang D."/>
            <person name="Bader C.D."/>
            <person name="Teijaro C.N."/>
            <person name="Fluegel L."/>
            <person name="Davis C.M."/>
            <person name="Simpson J.R."/>
            <person name="Lauterbach L."/>
            <person name="Steele A.D."/>
            <person name="Gui C."/>
            <person name="Meng S."/>
            <person name="Li G."/>
            <person name="Viehrig K."/>
            <person name="Ye F."/>
            <person name="Su P."/>
            <person name="Kiefer A.F."/>
            <person name="Nichols A."/>
            <person name="Cepeda A.J."/>
            <person name="Yan W."/>
            <person name="Fan B."/>
            <person name="Jiang Y."/>
            <person name="Adhikari A."/>
            <person name="Zheng C.-J."/>
            <person name="Schuster L."/>
            <person name="Cowan T.M."/>
            <person name="Smanski M.J."/>
            <person name="Chevrette M.G."/>
            <person name="De Carvalho L.P.S."/>
            <person name="Shen B."/>
        </authorList>
    </citation>
    <scope>NUCLEOTIDE SEQUENCE [LARGE SCALE GENOMIC DNA]</scope>
    <source>
        <strain evidence="8 9">NPDC087220</strain>
    </source>
</reference>
<evidence type="ECO:0000256" key="2">
    <source>
        <dbReference type="ARBA" id="ARBA00007375"/>
    </source>
</evidence>
<feature type="transmembrane region" description="Helical" evidence="7">
    <location>
        <begin position="105"/>
        <end position="123"/>
    </location>
</feature>
<dbReference type="InterPro" id="IPR012506">
    <property type="entry name" value="TMEM86B-like"/>
</dbReference>
<dbReference type="Pfam" id="PF07947">
    <property type="entry name" value="YhhN"/>
    <property type="match status" value="1"/>
</dbReference>
<gene>
    <name evidence="8" type="ORF">ACIO7M_29790</name>
</gene>